<dbReference type="Proteomes" id="UP000181941">
    <property type="component" value="Unassembled WGS sequence"/>
</dbReference>
<keyword evidence="1" id="KW-1133">Transmembrane helix</keyword>
<keyword evidence="1" id="KW-0812">Transmembrane</keyword>
<organism evidence="2 3">
    <name type="scientific">Candidatus Magasanikbacteria bacterium CG1_02_32_51</name>
    <dbReference type="NCBI Taxonomy" id="1805238"/>
    <lineage>
        <taxon>Bacteria</taxon>
        <taxon>Candidatus Magasanikiibacteriota</taxon>
    </lineage>
</organism>
<dbReference type="InterPro" id="IPR009577">
    <property type="entry name" value="Sm_multidrug_ex"/>
</dbReference>
<keyword evidence="1" id="KW-0472">Membrane</keyword>
<feature type="transmembrane region" description="Helical" evidence="1">
    <location>
        <begin position="47"/>
        <end position="66"/>
    </location>
</feature>
<dbReference type="AlphaFoldDB" id="A0A1J4U6W4"/>
<evidence type="ECO:0000313" key="2">
    <source>
        <dbReference type="EMBL" id="OIO19019.1"/>
    </source>
</evidence>
<feature type="transmembrane region" description="Helical" evidence="1">
    <location>
        <begin position="139"/>
        <end position="162"/>
    </location>
</feature>
<evidence type="ECO:0008006" key="4">
    <source>
        <dbReference type="Google" id="ProtNLM"/>
    </source>
</evidence>
<accession>A0A1J4U6W4</accession>
<feature type="transmembrane region" description="Helical" evidence="1">
    <location>
        <begin position="101"/>
        <end position="127"/>
    </location>
</feature>
<dbReference type="STRING" id="1805238.AUJ23_02665"/>
<gene>
    <name evidence="2" type="ORF">AUJ23_02665</name>
</gene>
<evidence type="ECO:0000313" key="3">
    <source>
        <dbReference type="Proteomes" id="UP000181941"/>
    </source>
</evidence>
<proteinExistence type="predicted"/>
<reference evidence="2 3" key="1">
    <citation type="journal article" date="2016" name="Environ. Microbiol.">
        <title>Genomic resolution of a cold subsurface aquifer community provides metabolic insights for novel microbes adapted to high CO concentrations.</title>
        <authorList>
            <person name="Probst A.J."/>
            <person name="Castelle C.J."/>
            <person name="Singh A."/>
            <person name="Brown C.T."/>
            <person name="Anantharaman K."/>
            <person name="Sharon I."/>
            <person name="Hug L.A."/>
            <person name="Burstein D."/>
            <person name="Emerson J.B."/>
            <person name="Thomas B.C."/>
            <person name="Banfield J.F."/>
        </authorList>
    </citation>
    <scope>NUCLEOTIDE SEQUENCE [LARGE SCALE GENOMIC DNA]</scope>
    <source>
        <strain evidence="2">CG1_02_32_51</strain>
    </source>
</reference>
<dbReference type="PANTHER" id="PTHR36007:SF2">
    <property type="entry name" value="TRANSPORT PROTEIN-RELATED"/>
    <property type="match status" value="1"/>
</dbReference>
<comment type="caution">
    <text evidence="2">The sequence shown here is derived from an EMBL/GenBank/DDBJ whole genome shotgun (WGS) entry which is preliminary data.</text>
</comment>
<dbReference type="Pfam" id="PF06695">
    <property type="entry name" value="Sm_multidrug_ex"/>
    <property type="match status" value="1"/>
</dbReference>
<sequence length="166" mass="18706">MISSIIQFFSDFDPHWAVFFLSMIPITELRVSIPIGIEAYHLSIWKVWLIAVVGDFLPALFLLWVMPQLHDFLLKSKVFGKMFSKRLEQAEKAFFGKYIKYGALGLIIFIGIPLPFTGSWTGALVAFIFNIPFRKSWPLILAGVCLSATIVTIITLFAGGTIRGIF</sequence>
<dbReference type="PANTHER" id="PTHR36007">
    <property type="entry name" value="TRANSPORT PROTEIN-RELATED"/>
    <property type="match status" value="1"/>
</dbReference>
<name>A0A1J4U6W4_9BACT</name>
<evidence type="ECO:0000256" key="1">
    <source>
        <dbReference type="SAM" id="Phobius"/>
    </source>
</evidence>
<protein>
    <recommendedName>
        <fullName evidence="4">Ligand-binding protein SH3</fullName>
    </recommendedName>
</protein>
<feature type="transmembrane region" description="Helical" evidence="1">
    <location>
        <begin position="16"/>
        <end position="35"/>
    </location>
</feature>
<dbReference type="EMBL" id="MNVC01000029">
    <property type="protein sequence ID" value="OIO19019.1"/>
    <property type="molecule type" value="Genomic_DNA"/>
</dbReference>